<proteinExistence type="predicted"/>
<evidence type="ECO:0000313" key="1">
    <source>
        <dbReference type="EMBL" id="RQO89439.1"/>
    </source>
</evidence>
<name>A0A3N7EVP1_POPTR</name>
<accession>A0A3N7EVP1</accession>
<dbReference type="InParanoid" id="A0A3N7EVP1"/>
<sequence length="226" mass="26651">MSCFRPEKKRSVPNKLWKGLVSTLQKKLKSLETSRFRSNKTCQYRLQHHHHHLYDCHFKHSYHDQREDDYGIHTINMAGPLLMESTHARYLDMERKINRAVFVTNDTVRGYEGCNKEEGGVAMVETGDDEQEAGEKSDDGTSFASCETTEQHGVDAFAEEFISKMKGIWRHENQKSEEDCIESWKEHRVDAIAEDFINKTRGSWKLEKQKSVEEYIQRWARLHEYY</sequence>
<gene>
    <name evidence="1" type="ORF">POPTR_004G166400</name>
</gene>
<evidence type="ECO:0000313" key="2">
    <source>
        <dbReference type="Proteomes" id="UP000006729"/>
    </source>
</evidence>
<dbReference type="Proteomes" id="UP000006729">
    <property type="component" value="Chromosome 4"/>
</dbReference>
<dbReference type="AlphaFoldDB" id="A0A3N7EVP1"/>
<dbReference type="InterPro" id="IPR008480">
    <property type="entry name" value="DUF761_pln"/>
</dbReference>
<dbReference type="Pfam" id="PF05553">
    <property type="entry name" value="DUF761"/>
    <property type="match status" value="1"/>
</dbReference>
<dbReference type="EMBL" id="CM009293">
    <property type="protein sequence ID" value="RQO89439.1"/>
    <property type="molecule type" value="Genomic_DNA"/>
</dbReference>
<organism evidence="1 2">
    <name type="scientific">Populus trichocarpa</name>
    <name type="common">Western balsam poplar</name>
    <name type="synonym">Populus balsamifera subsp. trichocarpa</name>
    <dbReference type="NCBI Taxonomy" id="3694"/>
    <lineage>
        <taxon>Eukaryota</taxon>
        <taxon>Viridiplantae</taxon>
        <taxon>Streptophyta</taxon>
        <taxon>Embryophyta</taxon>
        <taxon>Tracheophyta</taxon>
        <taxon>Spermatophyta</taxon>
        <taxon>Magnoliopsida</taxon>
        <taxon>eudicotyledons</taxon>
        <taxon>Gunneridae</taxon>
        <taxon>Pentapetalae</taxon>
        <taxon>rosids</taxon>
        <taxon>fabids</taxon>
        <taxon>Malpighiales</taxon>
        <taxon>Salicaceae</taxon>
        <taxon>Saliceae</taxon>
        <taxon>Populus</taxon>
    </lineage>
</organism>
<protein>
    <submittedName>
        <fullName evidence="1">Uncharacterized protein</fullName>
    </submittedName>
</protein>
<keyword evidence="2" id="KW-1185">Reference proteome</keyword>
<reference evidence="1 2" key="1">
    <citation type="journal article" date="2006" name="Science">
        <title>The genome of black cottonwood, Populus trichocarpa (Torr. &amp; Gray).</title>
        <authorList>
            <person name="Tuskan G.A."/>
            <person name="Difazio S."/>
            <person name="Jansson S."/>
            <person name="Bohlmann J."/>
            <person name="Grigoriev I."/>
            <person name="Hellsten U."/>
            <person name="Putnam N."/>
            <person name="Ralph S."/>
            <person name="Rombauts S."/>
            <person name="Salamov A."/>
            <person name="Schein J."/>
            <person name="Sterck L."/>
            <person name="Aerts A."/>
            <person name="Bhalerao R.R."/>
            <person name="Bhalerao R.P."/>
            <person name="Blaudez D."/>
            <person name="Boerjan W."/>
            <person name="Brun A."/>
            <person name="Brunner A."/>
            <person name="Busov V."/>
            <person name="Campbell M."/>
            <person name="Carlson J."/>
            <person name="Chalot M."/>
            <person name="Chapman J."/>
            <person name="Chen G.L."/>
            <person name="Cooper D."/>
            <person name="Coutinho P.M."/>
            <person name="Couturier J."/>
            <person name="Covert S."/>
            <person name="Cronk Q."/>
            <person name="Cunningham R."/>
            <person name="Davis J."/>
            <person name="Degroeve S."/>
            <person name="Dejardin A."/>
            <person name="Depamphilis C."/>
            <person name="Detter J."/>
            <person name="Dirks B."/>
            <person name="Dubchak I."/>
            <person name="Duplessis S."/>
            <person name="Ehlting J."/>
            <person name="Ellis B."/>
            <person name="Gendler K."/>
            <person name="Goodstein D."/>
            <person name="Gribskov M."/>
            <person name="Grimwood J."/>
            <person name="Groover A."/>
            <person name="Gunter L."/>
            <person name="Hamberger B."/>
            <person name="Heinze B."/>
            <person name="Helariutta Y."/>
            <person name="Henrissat B."/>
            <person name="Holligan D."/>
            <person name="Holt R."/>
            <person name="Huang W."/>
            <person name="Islam-Faridi N."/>
            <person name="Jones S."/>
            <person name="Jones-Rhoades M."/>
            <person name="Jorgensen R."/>
            <person name="Joshi C."/>
            <person name="Kangasjarvi J."/>
            <person name="Karlsson J."/>
            <person name="Kelleher C."/>
            <person name="Kirkpatrick R."/>
            <person name="Kirst M."/>
            <person name="Kohler A."/>
            <person name="Kalluri U."/>
            <person name="Larimer F."/>
            <person name="Leebens-Mack J."/>
            <person name="Leple J.C."/>
            <person name="Locascio P."/>
            <person name="Lou Y."/>
            <person name="Lucas S."/>
            <person name="Martin F."/>
            <person name="Montanini B."/>
            <person name="Napoli C."/>
            <person name="Nelson D.R."/>
            <person name="Nelson C."/>
            <person name="Nieminen K."/>
            <person name="Nilsson O."/>
            <person name="Pereda V."/>
            <person name="Peter G."/>
            <person name="Philippe R."/>
            <person name="Pilate G."/>
            <person name="Poliakov A."/>
            <person name="Razumovskaya J."/>
            <person name="Richardson P."/>
            <person name="Rinaldi C."/>
            <person name="Ritland K."/>
            <person name="Rouze P."/>
            <person name="Ryaboy D."/>
            <person name="Schmutz J."/>
            <person name="Schrader J."/>
            <person name="Segerman B."/>
            <person name="Shin H."/>
            <person name="Siddiqui A."/>
            <person name="Sterky F."/>
            <person name="Terry A."/>
            <person name="Tsai C.J."/>
            <person name="Uberbacher E."/>
            <person name="Unneberg P."/>
            <person name="Vahala J."/>
            <person name="Wall K."/>
            <person name="Wessler S."/>
            <person name="Yang G."/>
            <person name="Yin T."/>
            <person name="Douglas C."/>
            <person name="Marra M."/>
            <person name="Sandberg G."/>
            <person name="Van de Peer Y."/>
            <person name="Rokhsar D."/>
        </authorList>
    </citation>
    <scope>NUCLEOTIDE SEQUENCE [LARGE SCALE GENOMIC DNA]</scope>
    <source>
        <strain evidence="2">cv. Nisqually</strain>
    </source>
</reference>